<protein>
    <submittedName>
        <fullName evidence="4">Helix-turn-helix domain-containing GNAT family N-acetyltransferase</fullName>
    </submittedName>
</protein>
<dbReference type="PANTHER" id="PTHR13947:SF37">
    <property type="entry name" value="LD18367P"/>
    <property type="match status" value="1"/>
</dbReference>
<evidence type="ECO:0000259" key="2">
    <source>
        <dbReference type="PROSITE" id="PS50995"/>
    </source>
</evidence>
<reference evidence="4" key="1">
    <citation type="submission" date="2022-08" db="EMBL/GenBank/DDBJ databases">
        <title>Complete Genome Sequences of 2 Bosea sp. soil isolates.</title>
        <authorList>
            <person name="Alvarez Arevalo M."/>
            <person name="Sterndorff E.B."/>
            <person name="Faurdal D."/>
            <person name="Joergensen T.S."/>
            <person name="Weber T."/>
        </authorList>
    </citation>
    <scope>NUCLEOTIDE SEQUENCE</scope>
    <source>
        <strain evidence="4">NBC_00436</strain>
    </source>
</reference>
<dbReference type="CDD" id="cd04301">
    <property type="entry name" value="NAT_SF"/>
    <property type="match status" value="1"/>
</dbReference>
<dbReference type="SUPFAM" id="SSF55729">
    <property type="entry name" value="Acyl-CoA N-acyltransferases (Nat)"/>
    <property type="match status" value="1"/>
</dbReference>
<gene>
    <name evidence="4" type="ORF">NWE54_12185</name>
</gene>
<dbReference type="Gene3D" id="1.10.10.10">
    <property type="entry name" value="Winged helix-like DNA-binding domain superfamily/Winged helix DNA-binding domain"/>
    <property type="match status" value="1"/>
</dbReference>
<dbReference type="Pfam" id="PF00583">
    <property type="entry name" value="Acetyltransf_1"/>
    <property type="match status" value="1"/>
</dbReference>
<dbReference type="SMART" id="SM00347">
    <property type="entry name" value="HTH_MARR"/>
    <property type="match status" value="1"/>
</dbReference>
<dbReference type="InterPro" id="IPR000182">
    <property type="entry name" value="GNAT_dom"/>
</dbReference>
<evidence type="ECO:0000256" key="1">
    <source>
        <dbReference type="ARBA" id="ARBA00022679"/>
    </source>
</evidence>
<dbReference type="SUPFAM" id="SSF46785">
    <property type="entry name" value="Winged helix' DNA-binding domain"/>
    <property type="match status" value="1"/>
</dbReference>
<feature type="domain" description="N-acetyltransferase" evidence="3">
    <location>
        <begin position="151"/>
        <end position="304"/>
    </location>
</feature>
<dbReference type="PROSITE" id="PS50995">
    <property type="entry name" value="HTH_MARR_2"/>
    <property type="match status" value="1"/>
</dbReference>
<dbReference type="GO" id="GO:0003700">
    <property type="term" value="F:DNA-binding transcription factor activity"/>
    <property type="evidence" value="ECO:0007669"/>
    <property type="project" value="InterPro"/>
</dbReference>
<sequence length="312" mass="34441">MGTTETAVAAIRRFNRFHTRWVGALGGSLHGSGLALAEARVLYELAQHDDWQAAEMAKMLDLDPAYLSRILQRFVKQGWLERSRSAIDGRAWRLCLTAQGRAAFQPLDAASSAEAGAILQRLAPSEQARLVDALADTERLLSGDLGDRVTPIIREHRAGDMGWVIGAHGRLYAEEYGWDLSFEALVAEIAAKFLREFKPGRERCFIAELDGEPVGSAFVVEEDEATAKLRLVIVEKRAHGLGLGKRLVREAVSFARAAGYERMVLWTNDILHAARGIYVGAGFRLVAEEKHHSFGQDLVGQNWELILRPSAG</sequence>
<name>A0A9E8CRR0_9HYPH</name>
<dbReference type="InterPro" id="IPR050769">
    <property type="entry name" value="NAT_camello-type"/>
</dbReference>
<dbReference type="PROSITE" id="PS51186">
    <property type="entry name" value="GNAT"/>
    <property type="match status" value="1"/>
</dbReference>
<dbReference type="Gene3D" id="3.40.630.30">
    <property type="match status" value="1"/>
</dbReference>
<keyword evidence="1" id="KW-0808">Transferase</keyword>
<dbReference type="EMBL" id="CP102774">
    <property type="protein sequence ID" value="UZF89489.1"/>
    <property type="molecule type" value="Genomic_DNA"/>
</dbReference>
<dbReference type="InterPro" id="IPR000835">
    <property type="entry name" value="HTH_MarR-typ"/>
</dbReference>
<proteinExistence type="predicted"/>
<organism evidence="4">
    <name type="scientific">Bosea sp. NBC_00436</name>
    <dbReference type="NCBI Taxonomy" id="2969620"/>
    <lineage>
        <taxon>Bacteria</taxon>
        <taxon>Pseudomonadati</taxon>
        <taxon>Pseudomonadota</taxon>
        <taxon>Alphaproteobacteria</taxon>
        <taxon>Hyphomicrobiales</taxon>
        <taxon>Boseaceae</taxon>
        <taxon>Bosea</taxon>
    </lineage>
</organism>
<dbReference type="Pfam" id="PF01047">
    <property type="entry name" value="MarR"/>
    <property type="match status" value="1"/>
</dbReference>
<evidence type="ECO:0000259" key="3">
    <source>
        <dbReference type="PROSITE" id="PS51186"/>
    </source>
</evidence>
<dbReference type="InterPro" id="IPR036390">
    <property type="entry name" value="WH_DNA-bd_sf"/>
</dbReference>
<dbReference type="GO" id="GO:0008080">
    <property type="term" value="F:N-acetyltransferase activity"/>
    <property type="evidence" value="ECO:0007669"/>
    <property type="project" value="InterPro"/>
</dbReference>
<dbReference type="InterPro" id="IPR016181">
    <property type="entry name" value="Acyl_CoA_acyltransferase"/>
</dbReference>
<dbReference type="InterPro" id="IPR036388">
    <property type="entry name" value="WH-like_DNA-bd_sf"/>
</dbReference>
<evidence type="ECO:0000313" key="4">
    <source>
        <dbReference type="EMBL" id="UZF89489.1"/>
    </source>
</evidence>
<accession>A0A9E8CRR0</accession>
<feature type="domain" description="HTH marR-type" evidence="2">
    <location>
        <begin position="1"/>
        <end position="139"/>
    </location>
</feature>
<dbReference type="AlphaFoldDB" id="A0A9E8CRR0"/>
<dbReference type="PANTHER" id="PTHR13947">
    <property type="entry name" value="GNAT FAMILY N-ACETYLTRANSFERASE"/>
    <property type="match status" value="1"/>
</dbReference>